<feature type="compositionally biased region" description="Basic residues" evidence="1">
    <location>
        <begin position="1"/>
        <end position="20"/>
    </location>
</feature>
<gene>
    <name evidence="2" type="ORF">VMCG_04945</name>
</gene>
<accession>A0A423WMN5</accession>
<reference evidence="2 3" key="1">
    <citation type="submission" date="2015-09" db="EMBL/GenBank/DDBJ databases">
        <title>Host preference determinants of Valsa canker pathogens revealed by comparative genomics.</title>
        <authorList>
            <person name="Yin Z."/>
            <person name="Huang L."/>
        </authorList>
    </citation>
    <scope>NUCLEOTIDE SEQUENCE [LARGE SCALE GENOMIC DNA]</scope>
    <source>
        <strain evidence="2 3">03-1</strain>
    </source>
</reference>
<dbReference type="EMBL" id="LKEA01000014">
    <property type="protein sequence ID" value="ROW04562.1"/>
    <property type="molecule type" value="Genomic_DNA"/>
</dbReference>
<name>A0A423WMN5_9PEZI</name>
<evidence type="ECO:0000313" key="3">
    <source>
        <dbReference type="Proteomes" id="UP000283895"/>
    </source>
</evidence>
<dbReference type="AlphaFoldDB" id="A0A423WMN5"/>
<comment type="caution">
    <text evidence="2">The sequence shown here is derived from an EMBL/GenBank/DDBJ whole genome shotgun (WGS) entry which is preliminary data.</text>
</comment>
<sequence>MNKSALRRKFSRWPWSRKAKASTPSASSSIKNAMSVADQAQHQPGCEEFPVFPPPPPKEILDNKAEYWTKLKARSYAVPRGVFEDTSLFALYRLYECNLLDQVRPYRDALEAFWRVKSWAVRDIPDPEDNDPARYAFLAGCTYLLVRSFNERVKLGLRRDMPSLLTSDEAEELKRIPDHLRNYEEVPGWAVKAPPVEELLSVPTEDGITLNGKDDERADMDFLAKNILLWTPHIYFT</sequence>
<organism evidence="2 3">
    <name type="scientific">Cytospora schulzeri</name>
    <dbReference type="NCBI Taxonomy" id="448051"/>
    <lineage>
        <taxon>Eukaryota</taxon>
        <taxon>Fungi</taxon>
        <taxon>Dikarya</taxon>
        <taxon>Ascomycota</taxon>
        <taxon>Pezizomycotina</taxon>
        <taxon>Sordariomycetes</taxon>
        <taxon>Sordariomycetidae</taxon>
        <taxon>Diaporthales</taxon>
        <taxon>Cytosporaceae</taxon>
        <taxon>Cytospora</taxon>
    </lineage>
</organism>
<proteinExistence type="predicted"/>
<dbReference type="OrthoDB" id="5422293at2759"/>
<protein>
    <submittedName>
        <fullName evidence="2">Uncharacterized protein</fullName>
    </submittedName>
</protein>
<feature type="compositionally biased region" description="Low complexity" evidence="1">
    <location>
        <begin position="21"/>
        <end position="33"/>
    </location>
</feature>
<feature type="region of interest" description="Disordered" evidence="1">
    <location>
        <begin position="1"/>
        <end position="36"/>
    </location>
</feature>
<dbReference type="Proteomes" id="UP000283895">
    <property type="component" value="Unassembled WGS sequence"/>
</dbReference>
<evidence type="ECO:0000313" key="2">
    <source>
        <dbReference type="EMBL" id="ROW04562.1"/>
    </source>
</evidence>
<keyword evidence="3" id="KW-1185">Reference proteome</keyword>
<evidence type="ECO:0000256" key="1">
    <source>
        <dbReference type="SAM" id="MobiDB-lite"/>
    </source>
</evidence>